<feature type="compositionally biased region" description="Basic and acidic residues" evidence="1">
    <location>
        <begin position="309"/>
        <end position="334"/>
    </location>
</feature>
<name>A0A6J4KMN7_9BACT</name>
<reference evidence="2" key="1">
    <citation type="submission" date="2020-02" db="EMBL/GenBank/DDBJ databases">
        <authorList>
            <person name="Meier V. D."/>
        </authorList>
    </citation>
    <scope>NUCLEOTIDE SEQUENCE</scope>
    <source>
        <strain evidence="2">AVDCRST_MAG40</strain>
    </source>
</reference>
<feature type="compositionally biased region" description="Basic residues" evidence="1">
    <location>
        <begin position="1"/>
        <end position="11"/>
    </location>
</feature>
<feature type="region of interest" description="Disordered" evidence="1">
    <location>
        <begin position="160"/>
        <end position="609"/>
    </location>
</feature>
<accession>A0A6J4KMN7</accession>
<feature type="compositionally biased region" description="Basic residues" evidence="1">
    <location>
        <begin position="538"/>
        <end position="553"/>
    </location>
</feature>
<feature type="compositionally biased region" description="Basic and acidic residues" evidence="1">
    <location>
        <begin position="195"/>
        <end position="209"/>
    </location>
</feature>
<feature type="compositionally biased region" description="Basic and acidic residues" evidence="1">
    <location>
        <begin position="600"/>
        <end position="609"/>
    </location>
</feature>
<dbReference type="AlphaFoldDB" id="A0A6J4KMN7"/>
<dbReference type="GO" id="GO:0004565">
    <property type="term" value="F:beta-galactosidase activity"/>
    <property type="evidence" value="ECO:0007669"/>
    <property type="project" value="UniProtKB-EC"/>
</dbReference>
<feature type="compositionally biased region" description="Basic residues" evidence="1">
    <location>
        <begin position="253"/>
        <end position="270"/>
    </location>
</feature>
<feature type="compositionally biased region" description="Low complexity" evidence="1">
    <location>
        <begin position="514"/>
        <end position="531"/>
    </location>
</feature>
<proteinExistence type="predicted"/>
<feature type="non-terminal residue" evidence="2">
    <location>
        <position position="1"/>
    </location>
</feature>
<feature type="compositionally biased region" description="Basic residues" evidence="1">
    <location>
        <begin position="369"/>
        <end position="383"/>
    </location>
</feature>
<gene>
    <name evidence="2" type="ORF">AVDCRST_MAG40-917</name>
</gene>
<feature type="compositionally biased region" description="Basic residues" evidence="1">
    <location>
        <begin position="226"/>
        <end position="244"/>
    </location>
</feature>
<feature type="non-terminal residue" evidence="2">
    <location>
        <position position="609"/>
    </location>
</feature>
<evidence type="ECO:0000313" key="2">
    <source>
        <dbReference type="EMBL" id="CAA9310209.1"/>
    </source>
</evidence>
<organism evidence="2">
    <name type="scientific">uncultured Gemmatimonadaceae bacterium</name>
    <dbReference type="NCBI Taxonomy" id="246130"/>
    <lineage>
        <taxon>Bacteria</taxon>
        <taxon>Pseudomonadati</taxon>
        <taxon>Gemmatimonadota</taxon>
        <taxon>Gemmatimonadia</taxon>
        <taxon>Gemmatimonadales</taxon>
        <taxon>Gemmatimonadaceae</taxon>
        <taxon>environmental samples</taxon>
    </lineage>
</organism>
<feature type="compositionally biased region" description="Low complexity" evidence="1">
    <location>
        <begin position="278"/>
        <end position="308"/>
    </location>
</feature>
<feature type="region of interest" description="Disordered" evidence="1">
    <location>
        <begin position="1"/>
        <end position="39"/>
    </location>
</feature>
<feature type="compositionally biased region" description="Low complexity" evidence="1">
    <location>
        <begin position="481"/>
        <end position="490"/>
    </location>
</feature>
<evidence type="ECO:0000256" key="1">
    <source>
        <dbReference type="SAM" id="MobiDB-lite"/>
    </source>
</evidence>
<feature type="compositionally biased region" description="Basic and acidic residues" evidence="1">
    <location>
        <begin position="576"/>
        <end position="587"/>
    </location>
</feature>
<sequence>DQRRVRPHHPASRAGGAATVPQPAPAVGGAEQRLPTARRRVAVRLRRREPRARRAVVRGARLPRGRALARLHRGADRRGARGAGGARRRGRRRGGGLVRARVHRAGGVGRRARERGADHLRRVRLRDARLAQRRAAAHGRGRGGARGRVHLVQLRAAARAAGAGEPAHRARGRLARPRHDARQAGVARLQARRHLVPDHQRPGAQRLDRAGGAQPAALARGGGERHPRRARRVPHHRARARRRPLPAAPRGVPARRRGAARHARRRARAGRGRDAPARRPGAAGRRAVGAGGARPLPARRAAQLPGRARVADREPLRAPHRGDARAVGVPERRAHLPRRHPLPAGHGHLRGDAPPHGRDARAGVQPGARAHRRHRPAGVRARRRDGDAALGGGAEPAPAHRAQPREPLGRAPAPPRADRRAPVGGDPQPLQRGLGGRGHRHQPGDARLRRARLRPPPAALPAVPRRGQRRLAARVGGGAAAVGPAHGAQLPDERRPVGRGALAAGRRRHRRGGRAPARGGRPLLLRRAGPARGERVGRLRLRAVRGPHGARHPGRADPRLQARAGPPRDRRRRVHPGHERGRREQRPPRRAQRRAAGAARDPRLGRRGL</sequence>
<feature type="compositionally biased region" description="Basic and acidic residues" evidence="1">
    <location>
        <begin position="349"/>
        <end position="361"/>
    </location>
</feature>
<keyword evidence="2" id="KW-0326">Glycosidase</keyword>
<feature type="region of interest" description="Disordered" evidence="1">
    <location>
        <begin position="71"/>
        <end position="96"/>
    </location>
</feature>
<protein>
    <submittedName>
        <fullName evidence="2">GH2</fullName>
        <ecNumber evidence="2">3.2.1.23</ecNumber>
    </submittedName>
</protein>
<feature type="compositionally biased region" description="Basic residues" evidence="1">
    <location>
        <begin position="86"/>
        <end position="96"/>
    </location>
</feature>
<keyword evidence="2" id="KW-0378">Hydrolase</keyword>
<dbReference type="EMBL" id="CADCTX010000265">
    <property type="protein sequence ID" value="CAA9310209.1"/>
    <property type="molecule type" value="Genomic_DNA"/>
</dbReference>
<dbReference type="EC" id="3.2.1.23" evidence="2"/>